<organism evidence="1">
    <name type="scientific">Catillopecten margaritatus gill symbiont</name>
    <dbReference type="NCBI Taxonomy" id="3083288"/>
    <lineage>
        <taxon>Bacteria</taxon>
        <taxon>Pseudomonadati</taxon>
        <taxon>Pseudomonadota</taxon>
        <taxon>Gammaproteobacteria</taxon>
        <taxon>sulfur-oxidizing symbionts</taxon>
    </lineage>
</organism>
<protein>
    <submittedName>
        <fullName evidence="1">Uncharacterized protein</fullName>
    </submittedName>
</protein>
<evidence type="ECO:0000313" key="1">
    <source>
        <dbReference type="EMBL" id="WXU00683.1"/>
    </source>
</evidence>
<reference evidence="1" key="1">
    <citation type="submission" date="2023-10" db="EMBL/GenBank/DDBJ databases">
        <title>The first scallop-associated chemosynthetic bacterial symbiont.</title>
        <authorList>
            <person name="Lin Y.-T."/>
            <person name="Sun J."/>
            <person name="Ip J.C.-H."/>
            <person name="He X."/>
            <person name="Gao Z.-M."/>
            <person name="Perez M."/>
            <person name="Xu T."/>
            <person name="Qian P.-Y."/>
            <person name="Qiu J.-W."/>
        </authorList>
    </citation>
    <scope>NUCLEOTIDE SEQUENCE</scope>
    <source>
        <strain evidence="1">Gill1</strain>
    </source>
</reference>
<dbReference type="AlphaFoldDB" id="A0AAU6PI64"/>
<accession>A0AAU6PI64</accession>
<dbReference type="EMBL" id="CP138327">
    <property type="protein sequence ID" value="WXU00683.1"/>
    <property type="molecule type" value="Genomic_DNA"/>
</dbReference>
<sequence length="52" mass="5728">MPCGFEWLEGFVLFVKDPSASARDDRMGCQKKKPVIPSTSRGILLSKKGMSP</sequence>
<proteinExistence type="predicted"/>
<name>A0AAU6PI64_9GAMM</name>
<gene>
    <name evidence="1" type="ORF">Ctma_1412</name>
</gene>